<dbReference type="Gene3D" id="3.60.20.10">
    <property type="entry name" value="Glutamine Phosphoribosylpyrophosphate, subunit 1, domain 1"/>
    <property type="match status" value="1"/>
</dbReference>
<evidence type="ECO:0000256" key="1">
    <source>
        <dbReference type="ARBA" id="ARBA00005187"/>
    </source>
</evidence>
<dbReference type="InterPro" id="IPR033738">
    <property type="entry name" value="AsnB_N"/>
</dbReference>
<dbReference type="Pfam" id="PF00733">
    <property type="entry name" value="Asn_synthase"/>
    <property type="match status" value="1"/>
</dbReference>
<dbReference type="SUPFAM" id="SSF56235">
    <property type="entry name" value="N-terminal nucleophile aminohydrolases (Ntn hydrolases)"/>
    <property type="match status" value="1"/>
</dbReference>
<dbReference type="CDD" id="cd00712">
    <property type="entry name" value="AsnB"/>
    <property type="match status" value="1"/>
</dbReference>
<dbReference type="PANTHER" id="PTHR43284:SF1">
    <property type="entry name" value="ASPARAGINE SYNTHETASE"/>
    <property type="match status" value="1"/>
</dbReference>
<feature type="active site" description="For GATase activity" evidence="8">
    <location>
        <position position="2"/>
    </location>
</feature>
<keyword evidence="8" id="KW-0061">Asparagine biosynthesis</keyword>
<evidence type="ECO:0000313" key="11">
    <source>
        <dbReference type="EMBL" id="RNI37503.1"/>
    </source>
</evidence>
<evidence type="ECO:0000256" key="4">
    <source>
        <dbReference type="ARBA" id="ARBA00022741"/>
    </source>
</evidence>
<dbReference type="PIRSF" id="PIRSF001589">
    <property type="entry name" value="Asn_synthetase_glu-h"/>
    <property type="match status" value="1"/>
</dbReference>
<comment type="pathway">
    <text evidence="1">Amino-acid biosynthesis; L-asparagine biosynthesis; L-asparagine from L-aspartate (L-Gln route): step 1/1.</text>
</comment>
<dbReference type="EMBL" id="RJJR01000005">
    <property type="protein sequence ID" value="RNI37503.1"/>
    <property type="molecule type" value="Genomic_DNA"/>
</dbReference>
<dbReference type="GO" id="GO:0004066">
    <property type="term" value="F:asparagine synthase (glutamine-hydrolyzing) activity"/>
    <property type="evidence" value="ECO:0007669"/>
    <property type="project" value="UniProtKB-EC"/>
</dbReference>
<evidence type="ECO:0000256" key="9">
    <source>
        <dbReference type="PIRSR" id="PIRSR001589-2"/>
    </source>
</evidence>
<dbReference type="InterPro" id="IPR014729">
    <property type="entry name" value="Rossmann-like_a/b/a_fold"/>
</dbReference>
<keyword evidence="11" id="KW-0436">Ligase</keyword>
<evidence type="ECO:0000313" key="12">
    <source>
        <dbReference type="Proteomes" id="UP000267223"/>
    </source>
</evidence>
<evidence type="ECO:0000256" key="7">
    <source>
        <dbReference type="ARBA" id="ARBA00048741"/>
    </source>
</evidence>
<evidence type="ECO:0000256" key="2">
    <source>
        <dbReference type="ARBA" id="ARBA00005752"/>
    </source>
</evidence>
<dbReference type="GO" id="GO:0006529">
    <property type="term" value="P:asparagine biosynthetic process"/>
    <property type="evidence" value="ECO:0007669"/>
    <property type="project" value="UniProtKB-KW"/>
</dbReference>
<evidence type="ECO:0000259" key="10">
    <source>
        <dbReference type="PROSITE" id="PS51278"/>
    </source>
</evidence>
<dbReference type="InterPro" id="IPR029055">
    <property type="entry name" value="Ntn_hydrolases_N"/>
</dbReference>
<dbReference type="Proteomes" id="UP000267223">
    <property type="component" value="Unassembled WGS sequence"/>
</dbReference>
<dbReference type="Pfam" id="PF13537">
    <property type="entry name" value="GATase_7"/>
    <property type="match status" value="1"/>
</dbReference>
<dbReference type="PANTHER" id="PTHR43284">
    <property type="entry name" value="ASPARAGINE SYNTHETASE (GLUTAMINE-HYDROLYZING)"/>
    <property type="match status" value="1"/>
</dbReference>
<proteinExistence type="inferred from homology"/>
<keyword evidence="6 8" id="KW-0315">Glutamine amidotransferase</keyword>
<feature type="binding site" evidence="9">
    <location>
        <position position="97"/>
    </location>
    <ligand>
        <name>L-glutamine</name>
        <dbReference type="ChEBI" id="CHEBI:58359"/>
    </ligand>
</feature>
<name>A0A3M9NJZ2_9BACT</name>
<dbReference type="Gene3D" id="3.40.50.620">
    <property type="entry name" value="HUPs"/>
    <property type="match status" value="1"/>
</dbReference>
<keyword evidence="4 9" id="KW-0547">Nucleotide-binding</keyword>
<dbReference type="AlphaFoldDB" id="A0A3M9NJZ2"/>
<dbReference type="RefSeq" id="WP_123120345.1">
    <property type="nucleotide sequence ID" value="NZ_RJJR01000005.1"/>
</dbReference>
<keyword evidence="12" id="KW-1185">Reference proteome</keyword>
<feature type="domain" description="Glutamine amidotransferase type-2" evidence="10">
    <location>
        <begin position="2"/>
        <end position="210"/>
    </location>
</feature>
<comment type="catalytic activity">
    <reaction evidence="7">
        <text>L-aspartate + L-glutamine + ATP + H2O = L-asparagine + L-glutamate + AMP + diphosphate + H(+)</text>
        <dbReference type="Rhea" id="RHEA:12228"/>
        <dbReference type="ChEBI" id="CHEBI:15377"/>
        <dbReference type="ChEBI" id="CHEBI:15378"/>
        <dbReference type="ChEBI" id="CHEBI:29985"/>
        <dbReference type="ChEBI" id="CHEBI:29991"/>
        <dbReference type="ChEBI" id="CHEBI:30616"/>
        <dbReference type="ChEBI" id="CHEBI:33019"/>
        <dbReference type="ChEBI" id="CHEBI:58048"/>
        <dbReference type="ChEBI" id="CHEBI:58359"/>
        <dbReference type="ChEBI" id="CHEBI:456215"/>
        <dbReference type="EC" id="6.3.5.4"/>
    </reaction>
</comment>
<reference evidence="11 12" key="1">
    <citation type="submission" date="2018-11" db="EMBL/GenBank/DDBJ databases">
        <title>Draft genome sequence of Ferruginibacter sp. BO-59.</title>
        <authorList>
            <person name="Im W.T."/>
        </authorList>
    </citation>
    <scope>NUCLEOTIDE SEQUENCE [LARGE SCALE GENOMIC DNA]</scope>
    <source>
        <strain evidence="11 12">BO-59</strain>
    </source>
</reference>
<comment type="similarity">
    <text evidence="2">Belongs to the asparagine synthetase family.</text>
</comment>
<protein>
    <recommendedName>
        <fullName evidence="3">asparagine synthase (glutamine-hydrolyzing)</fullName>
        <ecNumber evidence="3">6.3.5.4</ecNumber>
    </recommendedName>
</protein>
<dbReference type="OrthoDB" id="9763290at2"/>
<dbReference type="GO" id="GO:0005829">
    <property type="term" value="C:cytosol"/>
    <property type="evidence" value="ECO:0007669"/>
    <property type="project" value="TreeGrafter"/>
</dbReference>
<accession>A0A3M9NJZ2</accession>
<evidence type="ECO:0000256" key="5">
    <source>
        <dbReference type="ARBA" id="ARBA00022840"/>
    </source>
</evidence>
<dbReference type="NCBIfam" id="TIGR01536">
    <property type="entry name" value="asn_synth_AEB"/>
    <property type="match status" value="1"/>
</dbReference>
<dbReference type="InterPro" id="IPR006426">
    <property type="entry name" value="Asn_synth_AEB"/>
</dbReference>
<dbReference type="EC" id="6.3.5.4" evidence="3"/>
<dbReference type="InterPro" id="IPR001962">
    <property type="entry name" value="Asn_synthase"/>
</dbReference>
<evidence type="ECO:0000256" key="3">
    <source>
        <dbReference type="ARBA" id="ARBA00012737"/>
    </source>
</evidence>
<dbReference type="CDD" id="cd01991">
    <property type="entry name" value="Asn_synthase_B_C"/>
    <property type="match status" value="1"/>
</dbReference>
<dbReference type="InterPro" id="IPR017932">
    <property type="entry name" value="GATase_2_dom"/>
</dbReference>
<comment type="caution">
    <text evidence="11">The sequence shown here is derived from an EMBL/GenBank/DDBJ whole genome shotgun (WGS) entry which is preliminary data.</text>
</comment>
<keyword evidence="5 9" id="KW-0067">ATP-binding</keyword>
<sequence>MCGIVGLINKSGLPGDYNILKNMADTIHHRGPDEDGVMIDGPVSFFHKRLSIIDIACGQQPMSFKGCTIVYNGEIYNYIELKEDLKKKGHVFETSSDTEVILHMYVEYGNNSVNFLNGMFAFIIYDRNENQIFIARDHFGIKPLYWYQNENIIAFASEIKALLAHPSIDAESEPDNLYEYLTFQFIIGSGTMFKNIYKILPGSYMSIDLKNWDIKEEKYWEPNFNIDQYHTEEYFIVELDKILKKTIYQQLRSDVPIGTYLSGGIDSSFVTVMASKFLDTQIKSFSGAFKEGPEFNELQYAHLAAKKANAELFEVFPTEQEFIDLLPKLIYHLDEPVAGPGLFPQYIVSRLASKHVKVILGGQGGDEIFGGYTRYLVAYLEQALKGSIYETNEEDEHIVSLESMLPNLPSLKQYVPMMKSFLKEGAFDDMDRRYFHLVDRMGSIAQFFEPDFLNDCRHEAIFRKFSDNFNNPDTKSYFNKMTHFDMLGSLPGLLQVEDRVSMSVSIESRVPLLDRRIVDLISRMPAGMKFKGGEMKYLLKKTIKDIMPPEIMNRKDKMGFPVPLHIWSKNKAKDFIMDTLLSKKAKERNMINTDYIEKLILEEQPFSRGLWGLLSLELWHNQFIDK</sequence>
<dbReference type="InterPro" id="IPR051786">
    <property type="entry name" value="ASN_synthetase/amidase"/>
</dbReference>
<evidence type="ECO:0000256" key="6">
    <source>
        <dbReference type="ARBA" id="ARBA00022962"/>
    </source>
</evidence>
<organism evidence="11 12">
    <name type="scientific">Hanamia caeni</name>
    <dbReference type="NCBI Taxonomy" id="2294116"/>
    <lineage>
        <taxon>Bacteria</taxon>
        <taxon>Pseudomonadati</taxon>
        <taxon>Bacteroidota</taxon>
        <taxon>Chitinophagia</taxon>
        <taxon>Chitinophagales</taxon>
        <taxon>Chitinophagaceae</taxon>
        <taxon>Hanamia</taxon>
    </lineage>
</organism>
<dbReference type="PROSITE" id="PS51278">
    <property type="entry name" value="GATASE_TYPE_2"/>
    <property type="match status" value="1"/>
</dbReference>
<keyword evidence="8" id="KW-0028">Amino-acid biosynthesis</keyword>
<gene>
    <name evidence="11" type="primary">asnB</name>
    <name evidence="11" type="ORF">EFY79_08905</name>
</gene>
<dbReference type="SUPFAM" id="SSF52402">
    <property type="entry name" value="Adenine nucleotide alpha hydrolases-like"/>
    <property type="match status" value="1"/>
</dbReference>
<dbReference type="GO" id="GO:0005524">
    <property type="term" value="F:ATP binding"/>
    <property type="evidence" value="ECO:0007669"/>
    <property type="project" value="UniProtKB-KW"/>
</dbReference>
<evidence type="ECO:0000256" key="8">
    <source>
        <dbReference type="PIRSR" id="PIRSR001589-1"/>
    </source>
</evidence>